<organism evidence="1 4">
    <name type="scientific">Clostridium pasteurianum DSM 525 = ATCC 6013</name>
    <dbReference type="NCBI Taxonomy" id="1262449"/>
    <lineage>
        <taxon>Bacteria</taxon>
        <taxon>Bacillati</taxon>
        <taxon>Bacillota</taxon>
        <taxon>Clostridia</taxon>
        <taxon>Eubacteriales</taxon>
        <taxon>Clostridiaceae</taxon>
        <taxon>Clostridium</taxon>
    </lineage>
</organism>
<dbReference type="Proteomes" id="UP000028042">
    <property type="component" value="Unassembled WGS sequence"/>
</dbReference>
<keyword evidence="4" id="KW-1185">Reference proteome</keyword>
<reference evidence="1 4" key="1">
    <citation type="journal article" date="2015" name="Genome Announc.">
        <title>Complete Genome Sequence of the Nitrogen-Fixing and Solvent-Producing Clostridium pasteurianum DSM 525.</title>
        <authorList>
            <person name="Poehlein A."/>
            <person name="Grosse-Honebrink A."/>
            <person name="Zhang Y."/>
            <person name="Minton N.P."/>
            <person name="Daniel R."/>
        </authorList>
    </citation>
    <scope>NUCLEOTIDE SEQUENCE [LARGE SCALE GENOMIC DNA]</scope>
    <source>
        <strain evidence="1">DSM 525</strain>
        <strain evidence="4">DSM 525 / ATCC 6013</strain>
    </source>
</reference>
<dbReference type="EMBL" id="CP009268">
    <property type="protein sequence ID" value="AJA50817.1"/>
    <property type="molecule type" value="Genomic_DNA"/>
</dbReference>
<evidence type="ECO:0000313" key="3">
    <source>
        <dbReference type="Proteomes" id="UP000028042"/>
    </source>
</evidence>
<name>A0A0H3J0F7_CLOPA</name>
<dbReference type="PANTHER" id="PTHR37691:SF1">
    <property type="entry name" value="BLR3518 PROTEIN"/>
    <property type="match status" value="1"/>
</dbReference>
<dbReference type="RefSeq" id="WP_004455432.1">
    <property type="nucleotide sequence ID" value="NZ_ANZB01000010.1"/>
</dbReference>
<evidence type="ECO:0000313" key="1">
    <source>
        <dbReference type="EMBL" id="AJA50817.1"/>
    </source>
</evidence>
<dbReference type="KEGG" id="cpae:CPAST_c07290"/>
<evidence type="ECO:0000313" key="4">
    <source>
        <dbReference type="Proteomes" id="UP000030905"/>
    </source>
</evidence>
<dbReference type="EMBL" id="JPGY02000001">
    <property type="protein sequence ID" value="KRU13173.1"/>
    <property type="molecule type" value="Genomic_DNA"/>
</dbReference>
<dbReference type="PATRIC" id="fig|1262449.3.peg.2842"/>
<reference evidence="2" key="2">
    <citation type="submission" date="2015-10" db="EMBL/GenBank/DDBJ databases">
        <title>Improved Draft Genome Sequence of Clostridium pasteurianum Strain ATCC 6013 (DSM 525) Using a Hybrid Next-Generation Sequencing Approach.</title>
        <authorList>
            <person name="Pyne M.E."/>
            <person name="Utturkar S.M."/>
            <person name="Brown S.D."/>
            <person name="Moo-Young M."/>
            <person name="Chung D.A."/>
            <person name="Chou P.C."/>
        </authorList>
    </citation>
    <scope>NUCLEOTIDE SEQUENCE</scope>
    <source>
        <strain evidence="2">ATCC 6013</strain>
    </source>
</reference>
<dbReference type="Proteomes" id="UP000030905">
    <property type="component" value="Chromosome"/>
</dbReference>
<dbReference type="Gene3D" id="3.40.1260.10">
    <property type="entry name" value="DsrEFH-like"/>
    <property type="match status" value="1"/>
</dbReference>
<dbReference type="SUPFAM" id="SSF75169">
    <property type="entry name" value="DsrEFH-like"/>
    <property type="match status" value="1"/>
</dbReference>
<dbReference type="KEGG" id="cpat:CLPA_c07290"/>
<dbReference type="AlphaFoldDB" id="A0A0H3J0F7"/>
<accession>A0A0H3J0F7</accession>
<dbReference type="InterPro" id="IPR027396">
    <property type="entry name" value="DsrEFH-like"/>
</dbReference>
<reference evidence="2 3" key="3">
    <citation type="journal article" name="Genome Announc.">
        <title>Improved Draft Genome Sequence of Clostridium pasteurianum Strain ATCC 6013 (DSM 525) Using a Hybrid Next-Generation Sequencing Approach.</title>
        <authorList>
            <person name="Pyne M.E."/>
            <person name="Utturkar S."/>
            <person name="Brown S.D."/>
            <person name="Moo-Young M."/>
            <person name="Chung D.A."/>
            <person name="Chou C.P."/>
        </authorList>
    </citation>
    <scope>NUCLEOTIDE SEQUENCE [LARGE SCALE GENOMIC DNA]</scope>
    <source>
        <strain evidence="2 3">ATCC 6013</strain>
    </source>
</reference>
<sequence length="127" mass="14719">MQEHKIIFHIDQMDKWDILLKDVDILLKALSNKKFHIEVLATSEAFKFYDVNENTNANISLMRNLNKKGVKFIVGKNHLINNNLDMKRLLNFVDTVPVGSLELINKQNDGYICLEAWDPFNTINKAC</sequence>
<dbReference type="PANTHER" id="PTHR37691">
    <property type="entry name" value="BLR3518 PROTEIN"/>
    <property type="match status" value="1"/>
</dbReference>
<protein>
    <submittedName>
        <fullName evidence="2">DsrE family protein</fullName>
    </submittedName>
</protein>
<proteinExistence type="predicted"/>
<dbReference type="GeneID" id="93072946"/>
<dbReference type="eggNOG" id="COG1416">
    <property type="taxonomic scope" value="Bacteria"/>
</dbReference>
<gene>
    <name evidence="1" type="ORF">CLPA_c07290</name>
    <name evidence="2" type="ORF">CP6013_02421</name>
</gene>
<evidence type="ECO:0000313" key="2">
    <source>
        <dbReference type="EMBL" id="KRU13173.1"/>
    </source>
</evidence>